<dbReference type="OrthoDB" id="5275938at2759"/>
<organism evidence="1 2">
    <name type="scientific">Alternaria atra</name>
    <dbReference type="NCBI Taxonomy" id="119953"/>
    <lineage>
        <taxon>Eukaryota</taxon>
        <taxon>Fungi</taxon>
        <taxon>Dikarya</taxon>
        <taxon>Ascomycota</taxon>
        <taxon>Pezizomycotina</taxon>
        <taxon>Dothideomycetes</taxon>
        <taxon>Pleosporomycetidae</taxon>
        <taxon>Pleosporales</taxon>
        <taxon>Pleosporineae</taxon>
        <taxon>Pleosporaceae</taxon>
        <taxon>Alternaria</taxon>
        <taxon>Alternaria sect. Ulocladioides</taxon>
    </lineage>
</organism>
<reference evidence="1" key="1">
    <citation type="submission" date="2021-05" db="EMBL/GenBank/DDBJ databases">
        <authorList>
            <person name="Stam R."/>
        </authorList>
    </citation>
    <scope>NUCLEOTIDE SEQUENCE</scope>
    <source>
        <strain evidence="1">CS162</strain>
    </source>
</reference>
<dbReference type="Proteomes" id="UP000676310">
    <property type="component" value="Unassembled WGS sequence"/>
</dbReference>
<dbReference type="Gene3D" id="3.30.710.10">
    <property type="entry name" value="Potassium Channel Kv1.1, Chain A"/>
    <property type="match status" value="1"/>
</dbReference>
<evidence type="ECO:0000313" key="1">
    <source>
        <dbReference type="EMBL" id="CAG5153773.1"/>
    </source>
</evidence>
<name>A0A8J2HWL4_9PLEO</name>
<dbReference type="RefSeq" id="XP_043166864.1">
    <property type="nucleotide sequence ID" value="XM_043310929.1"/>
</dbReference>
<evidence type="ECO:0008006" key="3">
    <source>
        <dbReference type="Google" id="ProtNLM"/>
    </source>
</evidence>
<dbReference type="InterPro" id="IPR011333">
    <property type="entry name" value="SKP1/BTB/POZ_sf"/>
</dbReference>
<accession>A0A8J2HWL4</accession>
<evidence type="ECO:0000313" key="2">
    <source>
        <dbReference type="Proteomes" id="UP000676310"/>
    </source>
</evidence>
<proteinExistence type="predicted"/>
<dbReference type="EMBL" id="CAJRGZ010000016">
    <property type="protein sequence ID" value="CAG5153773.1"/>
    <property type="molecule type" value="Genomic_DNA"/>
</dbReference>
<keyword evidence="2" id="KW-1185">Reference proteome</keyword>
<sequence length="321" mass="35673">MSTTGGNAEIIAKKGDVILQLGKVGVRECVRKILVSSMVLSLASPVFATMFDGRFSEGQNLLPTSPYTVPLPDDDPQCIIMICKIGHMQTSQLPTALTAMAFFKLALVCKKYDCVDVVRTWAIIWVAELLENPATQDFEKIALAIHLLNLPNEFFKVSQSLIRDQSATFSIIKAMGGQECLPWTVYQCVLLGQMTYRQEISKAFGSIVTGRERCSASKQSICLFFHSLKDDNTWPINDDSVPTIKSRLKSVREVVFPVNRTPCSSHSYIICTCKTVSCIKSNLVSELDKIYNTVQGLCLYCVRHKALGERKQGQMRLPSGN</sequence>
<dbReference type="GeneID" id="67014867"/>
<comment type="caution">
    <text evidence="1">The sequence shown here is derived from an EMBL/GenBank/DDBJ whole genome shotgun (WGS) entry which is preliminary data.</text>
</comment>
<protein>
    <recommendedName>
        <fullName evidence="3">BTB domain-containing protein</fullName>
    </recommendedName>
</protein>
<gene>
    <name evidence="1" type="ORF">ALTATR162_LOCUS3323</name>
</gene>
<dbReference type="CDD" id="cd18186">
    <property type="entry name" value="BTB_POZ_ZBTB_KLHL-like"/>
    <property type="match status" value="1"/>
</dbReference>
<dbReference type="AlphaFoldDB" id="A0A8J2HWL4"/>